<reference evidence="1" key="1">
    <citation type="submission" date="2021-01" db="EMBL/GenBank/DDBJ databases">
        <authorList>
            <consortium name="Genoscope - CEA"/>
            <person name="William W."/>
        </authorList>
    </citation>
    <scope>NUCLEOTIDE SEQUENCE</scope>
</reference>
<dbReference type="EMBL" id="CAJJDP010000015">
    <property type="protein sequence ID" value="CAD8143735.1"/>
    <property type="molecule type" value="Genomic_DNA"/>
</dbReference>
<keyword evidence="2" id="KW-1185">Reference proteome</keyword>
<organism evidence="1 2">
    <name type="scientific">Paramecium octaurelia</name>
    <dbReference type="NCBI Taxonomy" id="43137"/>
    <lineage>
        <taxon>Eukaryota</taxon>
        <taxon>Sar</taxon>
        <taxon>Alveolata</taxon>
        <taxon>Ciliophora</taxon>
        <taxon>Intramacronucleata</taxon>
        <taxon>Oligohymenophorea</taxon>
        <taxon>Peniculida</taxon>
        <taxon>Parameciidae</taxon>
        <taxon>Paramecium</taxon>
    </lineage>
</organism>
<evidence type="ECO:0000313" key="2">
    <source>
        <dbReference type="Proteomes" id="UP000683925"/>
    </source>
</evidence>
<protein>
    <submittedName>
        <fullName evidence="1">Uncharacterized protein</fullName>
    </submittedName>
</protein>
<gene>
    <name evidence="1" type="ORF">POCTA_138.1.T0150186</name>
</gene>
<name>A0A8S1SS89_PAROT</name>
<accession>A0A8S1SS89</accession>
<dbReference type="Proteomes" id="UP000683925">
    <property type="component" value="Unassembled WGS sequence"/>
</dbReference>
<dbReference type="AlphaFoldDB" id="A0A8S1SS89"/>
<proteinExistence type="predicted"/>
<sequence length="56" mass="6924">MNKFREEQQRLLKELVYNSRLETQSEKVLPFYEDTIDMHQIPEKLRMTLKSQKRII</sequence>
<comment type="caution">
    <text evidence="1">The sequence shown here is derived from an EMBL/GenBank/DDBJ whole genome shotgun (WGS) entry which is preliminary data.</text>
</comment>
<evidence type="ECO:0000313" key="1">
    <source>
        <dbReference type="EMBL" id="CAD8143735.1"/>
    </source>
</evidence>